<organism evidence="8 9">
    <name type="scientific">Henosepilachna vigintioctopunctata</name>
    <dbReference type="NCBI Taxonomy" id="420089"/>
    <lineage>
        <taxon>Eukaryota</taxon>
        <taxon>Metazoa</taxon>
        <taxon>Ecdysozoa</taxon>
        <taxon>Arthropoda</taxon>
        <taxon>Hexapoda</taxon>
        <taxon>Insecta</taxon>
        <taxon>Pterygota</taxon>
        <taxon>Neoptera</taxon>
        <taxon>Endopterygota</taxon>
        <taxon>Coleoptera</taxon>
        <taxon>Polyphaga</taxon>
        <taxon>Cucujiformia</taxon>
        <taxon>Coccinelloidea</taxon>
        <taxon>Coccinellidae</taxon>
        <taxon>Epilachninae</taxon>
        <taxon>Epilachnini</taxon>
        <taxon>Henosepilachna</taxon>
    </lineage>
</organism>
<proteinExistence type="inferred from homology"/>
<comment type="caution">
    <text evidence="8">The sequence shown here is derived from an EMBL/GenBank/DDBJ whole genome shotgun (WGS) entry which is preliminary data.</text>
</comment>
<feature type="transmembrane region" description="Helical" evidence="7">
    <location>
        <begin position="133"/>
        <end position="156"/>
    </location>
</feature>
<gene>
    <name evidence="8" type="ORF">WA026_015992</name>
</gene>
<sequence length="447" mass="49604">MCPLSGITQVLLIILAIFIFNSVIINALHLNNTAVTVHMGDTISVPYTILQDDSDVDEKYWLQIKSSDDDVATVENEILNYTLNDFPLNSYVNITGIFLGKTSVKCRNIMKNKTITGYIDVIVQRKKRLIDKIFTISVPTLVSIIYINFGCALNWGEIRQTLRKPIGPVIGLCGHFIIMPLLSYGLGQILFPGNHAMQLGMFFTGVSPAGGASNIWTLVLDGNVDLSITMTTISTLAAFGMMPFWIFTLGKLIFDEAKLNVPYDHIAYSAISLFIPLTIGYLLTRYYKKLAAFLSRILKGLSSLLILFIVIFATVTNLYLFKLFSWQIVVAGMGLPYVGFILAFIVAKALRQPVPDCRAIAIETGVQNTGIAIFLLRVSLSQPTADLTTVCPVAVSVMTPLPLLIIYICKKIQERIHGPRKKINGNGNPIESIESRKPFTIIEEERR</sequence>
<reference evidence="8 9" key="1">
    <citation type="submission" date="2023-03" db="EMBL/GenBank/DDBJ databases">
        <title>Genome insight into feeding habits of ladybird beetles.</title>
        <authorList>
            <person name="Li H.-S."/>
            <person name="Huang Y.-H."/>
            <person name="Pang H."/>
        </authorList>
    </citation>
    <scope>NUCLEOTIDE SEQUENCE [LARGE SCALE GENOMIC DNA]</scope>
    <source>
        <strain evidence="8">SYSU_2023b</strain>
        <tissue evidence="8">Whole body</tissue>
    </source>
</reference>
<dbReference type="InterPro" id="IPR002657">
    <property type="entry name" value="BilAc:Na_symport/Acr3"/>
</dbReference>
<dbReference type="PANTHER" id="PTHR10361">
    <property type="entry name" value="SODIUM-BILE ACID COTRANSPORTER"/>
    <property type="match status" value="1"/>
</dbReference>
<keyword evidence="4" id="KW-0769">Symport</keyword>
<dbReference type="GO" id="GO:0016020">
    <property type="term" value="C:membrane"/>
    <property type="evidence" value="ECO:0007669"/>
    <property type="project" value="UniProtKB-SubCell"/>
</dbReference>
<feature type="transmembrane region" description="Helical" evidence="7">
    <location>
        <begin position="266"/>
        <end position="284"/>
    </location>
</feature>
<keyword evidence="3 7" id="KW-0812">Transmembrane</keyword>
<evidence type="ECO:0000256" key="4">
    <source>
        <dbReference type="ARBA" id="ARBA00022847"/>
    </source>
</evidence>
<feature type="transmembrane region" description="Helical" evidence="7">
    <location>
        <begin position="296"/>
        <end position="320"/>
    </location>
</feature>
<evidence type="ECO:0000256" key="6">
    <source>
        <dbReference type="ARBA" id="ARBA00023136"/>
    </source>
</evidence>
<feature type="transmembrane region" description="Helical" evidence="7">
    <location>
        <begin position="168"/>
        <end position="191"/>
    </location>
</feature>
<evidence type="ECO:0008006" key="10">
    <source>
        <dbReference type="Google" id="ProtNLM"/>
    </source>
</evidence>
<comment type="subcellular location">
    <subcellularLocation>
        <location evidence="1">Membrane</location>
        <topology evidence="1">Multi-pass membrane protein</topology>
    </subcellularLocation>
</comment>
<feature type="transmembrane region" description="Helical" evidence="7">
    <location>
        <begin position="387"/>
        <end position="409"/>
    </location>
</feature>
<keyword evidence="4" id="KW-0813">Transport</keyword>
<evidence type="ECO:0000313" key="8">
    <source>
        <dbReference type="EMBL" id="KAK9876958.1"/>
    </source>
</evidence>
<accession>A0AAW1U7C9</accession>
<dbReference type="AlphaFoldDB" id="A0AAW1U7C9"/>
<dbReference type="InterPro" id="IPR038770">
    <property type="entry name" value="Na+/solute_symporter_sf"/>
</dbReference>
<feature type="transmembrane region" description="Helical" evidence="7">
    <location>
        <begin position="236"/>
        <end position="254"/>
    </location>
</feature>
<feature type="transmembrane region" description="Helical" evidence="7">
    <location>
        <begin position="326"/>
        <end position="347"/>
    </location>
</feature>
<evidence type="ECO:0000313" key="9">
    <source>
        <dbReference type="Proteomes" id="UP001431783"/>
    </source>
</evidence>
<dbReference type="EMBL" id="JARQZJ010000039">
    <property type="protein sequence ID" value="KAK9876958.1"/>
    <property type="molecule type" value="Genomic_DNA"/>
</dbReference>
<evidence type="ECO:0000256" key="5">
    <source>
        <dbReference type="ARBA" id="ARBA00022989"/>
    </source>
</evidence>
<keyword evidence="6 7" id="KW-0472">Membrane</keyword>
<feature type="transmembrane region" description="Helical" evidence="7">
    <location>
        <begin position="6"/>
        <end position="28"/>
    </location>
</feature>
<keyword evidence="5 7" id="KW-1133">Transmembrane helix</keyword>
<evidence type="ECO:0000256" key="3">
    <source>
        <dbReference type="ARBA" id="ARBA00022692"/>
    </source>
</evidence>
<name>A0AAW1U7C9_9CUCU</name>
<evidence type="ECO:0000256" key="1">
    <source>
        <dbReference type="ARBA" id="ARBA00004141"/>
    </source>
</evidence>
<dbReference type="PANTHER" id="PTHR10361:SF28">
    <property type="entry name" value="P3 PROTEIN-RELATED"/>
    <property type="match status" value="1"/>
</dbReference>
<evidence type="ECO:0000256" key="7">
    <source>
        <dbReference type="SAM" id="Phobius"/>
    </source>
</evidence>
<dbReference type="Gene3D" id="1.20.1530.20">
    <property type="match status" value="1"/>
</dbReference>
<evidence type="ECO:0000256" key="2">
    <source>
        <dbReference type="ARBA" id="ARBA00006528"/>
    </source>
</evidence>
<keyword evidence="9" id="KW-1185">Reference proteome</keyword>
<dbReference type="Proteomes" id="UP001431783">
    <property type="component" value="Unassembled WGS sequence"/>
</dbReference>
<dbReference type="InterPro" id="IPR004710">
    <property type="entry name" value="Bilac:Na_transpt"/>
</dbReference>
<comment type="similarity">
    <text evidence="2">Belongs to the bile acid:sodium symporter (BASS) (TC 2.A.28) family.</text>
</comment>
<protein>
    <recommendedName>
        <fullName evidence="10">Ileal sodium/bile acid cotransporter</fullName>
    </recommendedName>
</protein>
<feature type="transmembrane region" description="Helical" evidence="7">
    <location>
        <begin position="359"/>
        <end position="381"/>
    </location>
</feature>
<dbReference type="Pfam" id="PF01758">
    <property type="entry name" value="SBF"/>
    <property type="match status" value="1"/>
</dbReference>
<dbReference type="GO" id="GO:0015293">
    <property type="term" value="F:symporter activity"/>
    <property type="evidence" value="ECO:0007669"/>
    <property type="project" value="UniProtKB-KW"/>
</dbReference>